<accession>A0A9K3HT79</accession>
<reference evidence="3" key="1">
    <citation type="journal article" date="2017" name="Nature">
        <title>The sunflower genome provides insights into oil metabolism, flowering and Asterid evolution.</title>
        <authorList>
            <person name="Badouin H."/>
            <person name="Gouzy J."/>
            <person name="Grassa C.J."/>
            <person name="Murat F."/>
            <person name="Staton S.E."/>
            <person name="Cottret L."/>
            <person name="Lelandais-Briere C."/>
            <person name="Owens G.L."/>
            <person name="Carrere S."/>
            <person name="Mayjonade B."/>
            <person name="Legrand L."/>
            <person name="Gill N."/>
            <person name="Kane N.C."/>
            <person name="Bowers J.E."/>
            <person name="Hubner S."/>
            <person name="Bellec A."/>
            <person name="Berard A."/>
            <person name="Berges H."/>
            <person name="Blanchet N."/>
            <person name="Boniface M.C."/>
            <person name="Brunel D."/>
            <person name="Catrice O."/>
            <person name="Chaidir N."/>
            <person name="Claudel C."/>
            <person name="Donnadieu C."/>
            <person name="Faraut T."/>
            <person name="Fievet G."/>
            <person name="Helmstetter N."/>
            <person name="King M."/>
            <person name="Knapp S.J."/>
            <person name="Lai Z."/>
            <person name="Le Paslier M.C."/>
            <person name="Lippi Y."/>
            <person name="Lorenzon L."/>
            <person name="Mandel J.R."/>
            <person name="Marage G."/>
            <person name="Marchand G."/>
            <person name="Marquand E."/>
            <person name="Bret-Mestries E."/>
            <person name="Morien E."/>
            <person name="Nambeesan S."/>
            <person name="Nguyen T."/>
            <person name="Pegot-Espagnet P."/>
            <person name="Pouilly N."/>
            <person name="Raftis F."/>
            <person name="Sallet E."/>
            <person name="Schiex T."/>
            <person name="Thomas J."/>
            <person name="Vandecasteele C."/>
            <person name="Vares D."/>
            <person name="Vear F."/>
            <person name="Vautrin S."/>
            <person name="Crespi M."/>
            <person name="Mangin B."/>
            <person name="Burke J.M."/>
            <person name="Salse J."/>
            <person name="Munos S."/>
            <person name="Vincourt P."/>
            <person name="Rieseberg L.H."/>
            <person name="Langlade N.B."/>
        </authorList>
    </citation>
    <scope>NUCLEOTIDE SEQUENCE</scope>
    <source>
        <tissue evidence="3">Leaves</tissue>
    </source>
</reference>
<organism evidence="3 4">
    <name type="scientific">Helianthus annuus</name>
    <name type="common">Common sunflower</name>
    <dbReference type="NCBI Taxonomy" id="4232"/>
    <lineage>
        <taxon>Eukaryota</taxon>
        <taxon>Viridiplantae</taxon>
        <taxon>Streptophyta</taxon>
        <taxon>Embryophyta</taxon>
        <taxon>Tracheophyta</taxon>
        <taxon>Spermatophyta</taxon>
        <taxon>Magnoliopsida</taxon>
        <taxon>eudicotyledons</taxon>
        <taxon>Gunneridae</taxon>
        <taxon>Pentapetalae</taxon>
        <taxon>asterids</taxon>
        <taxon>campanulids</taxon>
        <taxon>Asterales</taxon>
        <taxon>Asteraceae</taxon>
        <taxon>Asteroideae</taxon>
        <taxon>Heliantheae alliance</taxon>
        <taxon>Heliantheae</taxon>
        <taxon>Helianthus</taxon>
    </lineage>
</organism>
<sequence length="446" mass="49497">MAVINPNATLTFTVRRCAPELIVPAKPTPRELKPLSDIDDQERFRLQIPDIFIYQRDPKMVNKNPASVIREALAKLLVFYYPLAGRLKEGPAGKLMVDCSGKGVLFIEAEADVTVDQFGDPLGPPFPCMEELLYDVPGTGGIVDSPVLLIQVTRLLCGGFIFATRLNHTMCDAVGLVQFLSGLGEIARGATSPSVLPVWQRELLCSSDRPPMTFTRQVGYTKDDMVHKSLFFTKTDISAFRRLVPTHLQSCSTFEVLTACLWRCRTIALEPNPKEEMPILWPVNARKMFNPPLPVGYYGNVLAFPAAISTAQDLCNKPLGYALELMKKAKSDATKERIKSVSDLMAFKGQLHFTAIRRYNVADLTHVGFNTVDFGWGKPVYGGAARTRVGVSFYVPYTNNKGESRTVIPVCFPSGVTMDRFVEELNNMLAQAKNDMEHELPAPSKL</sequence>
<keyword evidence="3" id="KW-0012">Acyltransferase</keyword>
<evidence type="ECO:0000313" key="3">
    <source>
        <dbReference type="EMBL" id="KAF5783914.1"/>
    </source>
</evidence>
<dbReference type="GO" id="GO:0016746">
    <property type="term" value="F:acyltransferase activity"/>
    <property type="evidence" value="ECO:0007669"/>
    <property type="project" value="UniProtKB-KW"/>
</dbReference>
<evidence type="ECO:0000313" key="4">
    <source>
        <dbReference type="Proteomes" id="UP000215914"/>
    </source>
</evidence>
<gene>
    <name evidence="3" type="ORF">HanXRQr2_Chr11g0513531</name>
</gene>
<dbReference type="Gramene" id="mRNA:HanXRQr2_Chr11g0513531">
    <property type="protein sequence ID" value="mRNA:HanXRQr2_Chr11g0513531"/>
    <property type="gene ID" value="HanXRQr2_Chr11g0513531"/>
</dbReference>
<keyword evidence="4" id="KW-1185">Reference proteome</keyword>
<dbReference type="Pfam" id="PF02458">
    <property type="entry name" value="Transferase"/>
    <property type="match status" value="1"/>
</dbReference>
<comment type="similarity">
    <text evidence="1">Belongs to the plant acyltransferase family.</text>
</comment>
<comment type="caution">
    <text evidence="3">The sequence shown here is derived from an EMBL/GenBank/DDBJ whole genome shotgun (WGS) entry which is preliminary data.</text>
</comment>
<name>A0A9K3HT79_HELAN</name>
<dbReference type="InterPro" id="IPR023213">
    <property type="entry name" value="CAT-like_dom_sf"/>
</dbReference>
<dbReference type="OrthoDB" id="1683679at2759"/>
<keyword evidence="2 3" id="KW-0808">Transferase</keyword>
<dbReference type="AlphaFoldDB" id="A0A9K3HT79"/>
<dbReference type="InterPro" id="IPR050898">
    <property type="entry name" value="Plant_acyltransferase"/>
</dbReference>
<evidence type="ECO:0000256" key="1">
    <source>
        <dbReference type="ARBA" id="ARBA00009861"/>
    </source>
</evidence>
<dbReference type="PANTHER" id="PTHR31147:SF66">
    <property type="entry name" value="OS05G0315700 PROTEIN"/>
    <property type="match status" value="1"/>
</dbReference>
<reference evidence="3" key="2">
    <citation type="submission" date="2020-06" db="EMBL/GenBank/DDBJ databases">
        <title>Helianthus annuus Genome sequencing and assembly Release 2.</title>
        <authorList>
            <person name="Gouzy J."/>
            <person name="Langlade N."/>
            <person name="Munos S."/>
        </authorList>
    </citation>
    <scope>NUCLEOTIDE SEQUENCE</scope>
    <source>
        <tissue evidence="3">Leaves</tissue>
    </source>
</reference>
<protein>
    <submittedName>
        <fullName evidence="3">Benzyl alcohol O-benzoyltransferase</fullName>
        <ecNumber evidence="3">2.3.1.196</ecNumber>
    </submittedName>
</protein>
<dbReference type="Proteomes" id="UP000215914">
    <property type="component" value="Unassembled WGS sequence"/>
</dbReference>
<proteinExistence type="inferred from homology"/>
<dbReference type="EMBL" id="MNCJ02000326">
    <property type="protein sequence ID" value="KAF5783914.1"/>
    <property type="molecule type" value="Genomic_DNA"/>
</dbReference>
<dbReference type="PANTHER" id="PTHR31147">
    <property type="entry name" value="ACYL TRANSFERASE 4"/>
    <property type="match status" value="1"/>
</dbReference>
<dbReference type="Gene3D" id="3.30.559.10">
    <property type="entry name" value="Chloramphenicol acetyltransferase-like domain"/>
    <property type="match status" value="2"/>
</dbReference>
<dbReference type="EC" id="2.3.1.196" evidence="3"/>
<evidence type="ECO:0000256" key="2">
    <source>
        <dbReference type="ARBA" id="ARBA00022679"/>
    </source>
</evidence>